<keyword evidence="1" id="KW-0732">Signal</keyword>
<evidence type="ECO:0000313" key="3">
    <source>
        <dbReference type="EMBL" id="BCO08187.1"/>
    </source>
</evidence>
<sequence>MKRRKTLLTTILCLLLLSIVPLAAMAGPSIDEVKENVEKLWKPIKESQPHVTAVEFKKIMDSGGKFVLVDVRTRDEYIAAHLPGAIHINRGLIEWVVPKKIQDTDARIFVYCRTGARSAFVTQRLLEMGYTNVTNIYDAFKGWVVAGYPVYNRHGEFTLSPKAFEKKDPYIGE</sequence>
<dbReference type="PROSITE" id="PS50206">
    <property type="entry name" value="RHODANESE_3"/>
    <property type="match status" value="1"/>
</dbReference>
<name>A0A915XJ08_9BACT</name>
<dbReference type="GO" id="GO:0004792">
    <property type="term" value="F:thiosulfate-cyanide sulfurtransferase activity"/>
    <property type="evidence" value="ECO:0007669"/>
    <property type="project" value="InterPro"/>
</dbReference>
<dbReference type="EMBL" id="AP024233">
    <property type="protein sequence ID" value="BCO08187.1"/>
    <property type="molecule type" value="Genomic_DNA"/>
</dbReference>
<dbReference type="InterPro" id="IPR036873">
    <property type="entry name" value="Rhodanese-like_dom_sf"/>
</dbReference>
<dbReference type="RefSeq" id="WP_267928105.1">
    <property type="nucleotide sequence ID" value="NZ_AP024233.1"/>
</dbReference>
<dbReference type="InterPro" id="IPR001307">
    <property type="entry name" value="Thiosulphate_STrfase_CS"/>
</dbReference>
<feature type="domain" description="Rhodanese" evidence="2">
    <location>
        <begin position="62"/>
        <end position="152"/>
    </location>
</feature>
<dbReference type="KEGG" id="ddu:GF1_05630"/>
<dbReference type="AlphaFoldDB" id="A0A915XJ08"/>
<dbReference type="PANTHER" id="PTHR44086">
    <property type="entry name" value="THIOSULFATE SULFURTRANSFERASE RDL2, MITOCHONDRIAL-RELATED"/>
    <property type="match status" value="1"/>
</dbReference>
<gene>
    <name evidence="3" type="ORF">GF1_05630</name>
</gene>
<evidence type="ECO:0000256" key="1">
    <source>
        <dbReference type="SAM" id="SignalP"/>
    </source>
</evidence>
<dbReference type="CDD" id="cd00158">
    <property type="entry name" value="RHOD"/>
    <property type="match status" value="1"/>
</dbReference>
<feature type="signal peptide" evidence="1">
    <location>
        <begin position="1"/>
        <end position="26"/>
    </location>
</feature>
<protein>
    <recommendedName>
        <fullName evidence="2">Rhodanese domain-containing protein</fullName>
    </recommendedName>
</protein>
<dbReference type="SMART" id="SM00450">
    <property type="entry name" value="RHOD"/>
    <property type="match status" value="1"/>
</dbReference>
<evidence type="ECO:0000259" key="2">
    <source>
        <dbReference type="PROSITE" id="PS50206"/>
    </source>
</evidence>
<dbReference type="PANTHER" id="PTHR44086:SF10">
    <property type="entry name" value="THIOSULFATE SULFURTRANSFERASE_RHODANESE-LIKE DOMAIN-CONTAINING PROTEIN 3"/>
    <property type="match status" value="1"/>
</dbReference>
<feature type="chain" id="PRO_5037426411" description="Rhodanese domain-containing protein" evidence="1">
    <location>
        <begin position="27"/>
        <end position="173"/>
    </location>
</feature>
<accession>A0A915XJ08</accession>
<dbReference type="Proteomes" id="UP001063350">
    <property type="component" value="Chromosome"/>
</dbReference>
<evidence type="ECO:0000313" key="4">
    <source>
        <dbReference type="Proteomes" id="UP001063350"/>
    </source>
</evidence>
<keyword evidence="4" id="KW-1185">Reference proteome</keyword>
<reference evidence="3" key="1">
    <citation type="submission" date="2020-12" db="EMBL/GenBank/DDBJ databases">
        <title>Desulfobium dissulfuricans gen. nov., sp. nov., a novel mesophilic, sulfate-reducing bacterium isolated from a deep-sea hydrothermal vent.</title>
        <authorList>
            <person name="Hashimoto Y."/>
            <person name="Tame A."/>
            <person name="Sawayama S."/>
            <person name="Miyazaki J."/>
            <person name="Takai K."/>
            <person name="Nakagawa S."/>
        </authorList>
    </citation>
    <scope>NUCLEOTIDE SEQUENCE</scope>
    <source>
        <strain evidence="3">GF1</strain>
    </source>
</reference>
<dbReference type="SUPFAM" id="SSF52821">
    <property type="entry name" value="Rhodanese/Cell cycle control phosphatase"/>
    <property type="match status" value="1"/>
</dbReference>
<dbReference type="Pfam" id="PF00581">
    <property type="entry name" value="Rhodanese"/>
    <property type="match status" value="1"/>
</dbReference>
<proteinExistence type="predicted"/>
<dbReference type="Gene3D" id="3.40.250.10">
    <property type="entry name" value="Rhodanese-like domain"/>
    <property type="match status" value="1"/>
</dbReference>
<organism evidence="3 4">
    <name type="scientific">Desulfolithobacter dissulfuricans</name>
    <dbReference type="NCBI Taxonomy" id="2795293"/>
    <lineage>
        <taxon>Bacteria</taxon>
        <taxon>Pseudomonadati</taxon>
        <taxon>Thermodesulfobacteriota</taxon>
        <taxon>Desulfobulbia</taxon>
        <taxon>Desulfobulbales</taxon>
        <taxon>Desulfobulbaceae</taxon>
        <taxon>Desulfolithobacter</taxon>
    </lineage>
</organism>
<dbReference type="PROSITE" id="PS00380">
    <property type="entry name" value="RHODANESE_1"/>
    <property type="match status" value="1"/>
</dbReference>
<dbReference type="InterPro" id="IPR001763">
    <property type="entry name" value="Rhodanese-like_dom"/>
</dbReference>